<gene>
    <name evidence="1" type="ORF">Godav_021989</name>
</gene>
<sequence>MKNMSEMSTLCGTDACAIMYSPYESQPKVWPSPIRVQQVLSKFKMIPK</sequence>
<proteinExistence type="predicted"/>
<keyword evidence="2" id="KW-1185">Reference proteome</keyword>
<dbReference type="Proteomes" id="UP000593561">
    <property type="component" value="Unassembled WGS sequence"/>
</dbReference>
<reference evidence="1 2" key="1">
    <citation type="journal article" date="2019" name="Genome Biol. Evol.">
        <title>Insights into the evolution of the New World diploid cottons (Gossypium, subgenus Houzingenia) based on genome sequencing.</title>
        <authorList>
            <person name="Grover C.E."/>
            <person name="Arick M.A. 2nd"/>
            <person name="Thrash A."/>
            <person name="Conover J.L."/>
            <person name="Sanders W.S."/>
            <person name="Peterson D.G."/>
            <person name="Frelichowski J.E."/>
            <person name="Scheffler J.A."/>
            <person name="Scheffler B.E."/>
            <person name="Wendel J.F."/>
        </authorList>
    </citation>
    <scope>NUCLEOTIDE SEQUENCE [LARGE SCALE GENOMIC DNA]</scope>
    <source>
        <strain evidence="1">27</strain>
        <tissue evidence="1">Leaf</tissue>
    </source>
</reference>
<dbReference type="GO" id="GO:0046983">
    <property type="term" value="F:protein dimerization activity"/>
    <property type="evidence" value="ECO:0007669"/>
    <property type="project" value="InterPro"/>
</dbReference>
<dbReference type="EMBL" id="JABFAC010242281">
    <property type="protein sequence ID" value="MBA0635560.1"/>
    <property type="molecule type" value="Genomic_DNA"/>
</dbReference>
<evidence type="ECO:0008006" key="3">
    <source>
        <dbReference type="Google" id="ProtNLM"/>
    </source>
</evidence>
<protein>
    <recommendedName>
        <fullName evidence="3">MADS-box domain-containing protein</fullName>
    </recommendedName>
</protein>
<dbReference type="Gene3D" id="3.40.1810.10">
    <property type="entry name" value="Transcription factor, MADS-box"/>
    <property type="match status" value="1"/>
</dbReference>
<comment type="caution">
    <text evidence="1">The sequence shown here is derived from an EMBL/GenBank/DDBJ whole genome shotgun (WGS) entry which is preliminary data.</text>
</comment>
<feature type="non-terminal residue" evidence="1">
    <location>
        <position position="48"/>
    </location>
</feature>
<dbReference type="InterPro" id="IPR036879">
    <property type="entry name" value="TF_MADSbox_sf"/>
</dbReference>
<evidence type="ECO:0000313" key="2">
    <source>
        <dbReference type="Proteomes" id="UP000593561"/>
    </source>
</evidence>
<evidence type="ECO:0000313" key="1">
    <source>
        <dbReference type="EMBL" id="MBA0635560.1"/>
    </source>
</evidence>
<dbReference type="GO" id="GO:0003677">
    <property type="term" value="F:DNA binding"/>
    <property type="evidence" value="ECO:0007669"/>
    <property type="project" value="InterPro"/>
</dbReference>
<accession>A0A7J8TBJ7</accession>
<dbReference type="AlphaFoldDB" id="A0A7J8TBJ7"/>
<organism evidence="1 2">
    <name type="scientific">Gossypium davidsonii</name>
    <name type="common">Davidson's cotton</name>
    <name type="synonym">Gossypium klotzschianum subsp. davidsonii</name>
    <dbReference type="NCBI Taxonomy" id="34287"/>
    <lineage>
        <taxon>Eukaryota</taxon>
        <taxon>Viridiplantae</taxon>
        <taxon>Streptophyta</taxon>
        <taxon>Embryophyta</taxon>
        <taxon>Tracheophyta</taxon>
        <taxon>Spermatophyta</taxon>
        <taxon>Magnoliopsida</taxon>
        <taxon>eudicotyledons</taxon>
        <taxon>Gunneridae</taxon>
        <taxon>Pentapetalae</taxon>
        <taxon>rosids</taxon>
        <taxon>malvids</taxon>
        <taxon>Malvales</taxon>
        <taxon>Malvaceae</taxon>
        <taxon>Malvoideae</taxon>
        <taxon>Gossypium</taxon>
    </lineage>
</organism>
<dbReference type="SUPFAM" id="SSF55455">
    <property type="entry name" value="SRF-like"/>
    <property type="match status" value="1"/>
</dbReference>
<name>A0A7J8TBJ7_GOSDV</name>